<sequence>MKKQKLYGMLGVLSLLGLVGVFTETRSFLAFFAFAVDFQYFFLPADEMTEARMARAGARAFVVGMLSMAAVTLGMLTLGAASPDRALTAGCTAGWALSVVVFSLLCAWGELRESWGLGRDT</sequence>
<dbReference type="KEGG" id="pfaa:MM59RIKEN_06500"/>
<feature type="transmembrane region" description="Helical" evidence="1">
    <location>
        <begin position="57"/>
        <end position="81"/>
    </location>
</feature>
<evidence type="ECO:0000313" key="3">
    <source>
        <dbReference type="Proteomes" id="UP000679848"/>
    </source>
</evidence>
<reference evidence="2" key="1">
    <citation type="submission" date="2020-09" db="EMBL/GenBank/DDBJ databases">
        <title>New species isolated from human feces.</title>
        <authorList>
            <person name="Kitahara M."/>
            <person name="Shigeno Y."/>
            <person name="Shime M."/>
            <person name="Matsumoto Y."/>
            <person name="Nakamura S."/>
            <person name="Motooka D."/>
            <person name="Fukuoka S."/>
            <person name="Nishikawa H."/>
            <person name="Benno Y."/>
        </authorList>
    </citation>
    <scope>NUCLEOTIDE SEQUENCE</scope>
    <source>
        <strain evidence="2">MM59</strain>
    </source>
</reference>
<keyword evidence="1" id="KW-1133">Transmembrane helix</keyword>
<keyword evidence="3" id="KW-1185">Reference proteome</keyword>
<accession>A0A810QCK6</accession>
<evidence type="ECO:0000256" key="1">
    <source>
        <dbReference type="SAM" id="Phobius"/>
    </source>
</evidence>
<keyword evidence="1" id="KW-0812">Transmembrane</keyword>
<evidence type="ECO:0008006" key="4">
    <source>
        <dbReference type="Google" id="ProtNLM"/>
    </source>
</evidence>
<dbReference type="EMBL" id="AP023420">
    <property type="protein sequence ID" value="BCK83331.1"/>
    <property type="molecule type" value="Genomic_DNA"/>
</dbReference>
<evidence type="ECO:0000313" key="2">
    <source>
        <dbReference type="EMBL" id="BCK83331.1"/>
    </source>
</evidence>
<protein>
    <recommendedName>
        <fullName evidence="4">DUF3796 domain-containing protein</fullName>
    </recommendedName>
</protein>
<dbReference type="RefSeq" id="WP_187032250.1">
    <property type="nucleotide sequence ID" value="NZ_AP023420.1"/>
</dbReference>
<name>A0A810QCK6_9FIRM</name>
<gene>
    <name evidence="2" type="ORF">MM59RIKEN_06500</name>
</gene>
<feature type="transmembrane region" description="Helical" evidence="1">
    <location>
        <begin position="87"/>
        <end position="109"/>
    </location>
</feature>
<dbReference type="Proteomes" id="UP000679848">
    <property type="component" value="Chromosome"/>
</dbReference>
<keyword evidence="1" id="KW-0472">Membrane</keyword>
<organism evidence="2 3">
    <name type="scientific">Pusillibacter faecalis</name>
    <dbReference type="NCBI Taxonomy" id="2714358"/>
    <lineage>
        <taxon>Bacteria</taxon>
        <taxon>Bacillati</taxon>
        <taxon>Bacillota</taxon>
        <taxon>Clostridia</taxon>
        <taxon>Eubacteriales</taxon>
        <taxon>Oscillospiraceae</taxon>
        <taxon>Pusillibacter</taxon>
    </lineage>
</organism>
<dbReference type="AlphaFoldDB" id="A0A810QCK6"/>
<proteinExistence type="predicted"/>